<dbReference type="PANTHER" id="PTHR30026:SF20">
    <property type="entry name" value="OUTER MEMBRANE PROTEIN TOLC"/>
    <property type="match status" value="1"/>
</dbReference>
<comment type="subcellular location">
    <subcellularLocation>
        <location evidence="1">Cell outer membrane</location>
    </subcellularLocation>
</comment>
<keyword evidence="3" id="KW-0813">Transport</keyword>
<feature type="signal peptide" evidence="8">
    <location>
        <begin position="1"/>
        <end position="22"/>
    </location>
</feature>
<dbReference type="InterPro" id="IPR003423">
    <property type="entry name" value="OMP_efflux"/>
</dbReference>
<protein>
    <submittedName>
        <fullName evidence="9">Outer membrane efflux protein</fullName>
    </submittedName>
</protein>
<dbReference type="GO" id="GO:0009279">
    <property type="term" value="C:cell outer membrane"/>
    <property type="evidence" value="ECO:0007669"/>
    <property type="project" value="UniProtKB-SubCell"/>
</dbReference>
<dbReference type="PANTHER" id="PTHR30026">
    <property type="entry name" value="OUTER MEMBRANE PROTEIN TOLC"/>
    <property type="match status" value="1"/>
</dbReference>
<evidence type="ECO:0000256" key="1">
    <source>
        <dbReference type="ARBA" id="ARBA00004442"/>
    </source>
</evidence>
<dbReference type="OrthoDB" id="596844at2"/>
<evidence type="ECO:0000256" key="4">
    <source>
        <dbReference type="ARBA" id="ARBA00022452"/>
    </source>
</evidence>
<dbReference type="GO" id="GO:0015562">
    <property type="term" value="F:efflux transmembrane transporter activity"/>
    <property type="evidence" value="ECO:0007669"/>
    <property type="project" value="InterPro"/>
</dbReference>
<dbReference type="GO" id="GO:0015288">
    <property type="term" value="F:porin activity"/>
    <property type="evidence" value="ECO:0007669"/>
    <property type="project" value="TreeGrafter"/>
</dbReference>
<keyword evidence="10" id="KW-1185">Reference proteome</keyword>
<accession>Q0YS16</accession>
<comment type="caution">
    <text evidence="9">The sequence shown here is derived from an EMBL/GenBank/DDBJ whole genome shotgun (WGS) entry which is preliminary data.</text>
</comment>
<evidence type="ECO:0000256" key="6">
    <source>
        <dbReference type="ARBA" id="ARBA00023136"/>
    </source>
</evidence>
<keyword evidence="8" id="KW-0732">Signal</keyword>
<comment type="similarity">
    <text evidence="2">Belongs to the outer membrane factor (OMF) (TC 1.B.17) family.</text>
</comment>
<reference evidence="9 10" key="1">
    <citation type="submission" date="2006-07" db="EMBL/GenBank/DDBJ databases">
        <title>Annotation of the draft genome assembly of Chlorobium ferroxidans DSM 13031.</title>
        <authorList>
            <consortium name="US DOE Joint Genome Institute (JGI-ORNL)"/>
            <person name="Larimer F."/>
            <person name="Land M."/>
            <person name="Hauser L."/>
        </authorList>
    </citation>
    <scope>NUCLEOTIDE SEQUENCE [LARGE SCALE GENOMIC DNA]</scope>
    <source>
        <strain evidence="9 10">DSM 13031</strain>
    </source>
</reference>
<keyword evidence="5" id="KW-0812">Transmembrane</keyword>
<dbReference type="InterPro" id="IPR051906">
    <property type="entry name" value="TolC-like"/>
</dbReference>
<evidence type="ECO:0000256" key="2">
    <source>
        <dbReference type="ARBA" id="ARBA00007613"/>
    </source>
</evidence>
<evidence type="ECO:0000256" key="5">
    <source>
        <dbReference type="ARBA" id="ARBA00022692"/>
    </source>
</evidence>
<sequence length="424" mass="46671">MRAKIYHFLIVVLVFGASPLQAAETLTWQQCVSEARSAHPDLYSALAVIQQAEADRRITAGALFPQLNVTLSSQERTGTAKASRSSSSFSYSLAAQQLLFDGNKTSKQIRSALESINAAKYNYRSVSADLRFALRSAYTELLKAQDFVALAREIAERRRNNVRLINLRYQGGREHIGSFRQAEADLAQANFEVSQSERALLVAQVKLASALGRDQHNPIRVVGAFTVPLSSLGKPDMAILARNNPQFQQLDAQSKAARYDLDAARSVFLPQIYLTSTIGRSATDRLPMDAVDWNSGLTVSVPIYEGGSGRARVSRAMAVVSEHNAAQKSGYLQLYDTLEESWKSFQDARQLVTVRKKFLDAAMERSSIANAQYSNGLVTFNEWVIIENNLVSAKKEFLNAGADLLIAEAKWIQAKGGGVDGEEK</sequence>
<keyword evidence="6" id="KW-0472">Membrane</keyword>
<keyword evidence="4" id="KW-1134">Transmembrane beta strand</keyword>
<organism evidence="9 10">
    <name type="scientific">Chlorobium ferrooxidans DSM 13031</name>
    <dbReference type="NCBI Taxonomy" id="377431"/>
    <lineage>
        <taxon>Bacteria</taxon>
        <taxon>Pseudomonadati</taxon>
        <taxon>Chlorobiota</taxon>
        <taxon>Chlorobiia</taxon>
        <taxon>Chlorobiales</taxon>
        <taxon>Chlorobiaceae</taxon>
        <taxon>Chlorobium/Pelodictyon group</taxon>
        <taxon>Chlorobium</taxon>
    </lineage>
</organism>
<dbReference type="EMBL" id="AASE01000007">
    <property type="protein sequence ID" value="EAT59169.1"/>
    <property type="molecule type" value="Genomic_DNA"/>
</dbReference>
<reference evidence="9 10" key="2">
    <citation type="submission" date="2006-07" db="EMBL/GenBank/DDBJ databases">
        <title>Sequencing of the draft genome and assembly of Chlorobium ferroxidans DSM 13031.</title>
        <authorList>
            <consortium name="US DOE Joint Genome Institute (JGI-PGF)"/>
            <person name="Copeland A."/>
            <person name="Lucas S."/>
            <person name="Lapidus A."/>
            <person name="Barry K."/>
            <person name="Glavina del Rio T."/>
            <person name="Dalin E."/>
            <person name="Tice H."/>
            <person name="Bruce D."/>
            <person name="Pitluck S."/>
            <person name="Richardson P."/>
        </authorList>
    </citation>
    <scope>NUCLEOTIDE SEQUENCE [LARGE SCALE GENOMIC DNA]</scope>
    <source>
        <strain evidence="9 10">DSM 13031</strain>
    </source>
</reference>
<keyword evidence="7" id="KW-0998">Cell outer membrane</keyword>
<dbReference type="Gene3D" id="1.20.1600.10">
    <property type="entry name" value="Outer membrane efflux proteins (OEP)"/>
    <property type="match status" value="1"/>
</dbReference>
<evidence type="ECO:0000313" key="9">
    <source>
        <dbReference type="EMBL" id="EAT59169.1"/>
    </source>
</evidence>
<name>Q0YS16_9CHLB</name>
<dbReference type="Proteomes" id="UP000004162">
    <property type="component" value="Unassembled WGS sequence"/>
</dbReference>
<dbReference type="GO" id="GO:1990281">
    <property type="term" value="C:efflux pump complex"/>
    <property type="evidence" value="ECO:0007669"/>
    <property type="project" value="TreeGrafter"/>
</dbReference>
<proteinExistence type="inferred from homology"/>
<feature type="chain" id="PRO_5004179276" evidence="8">
    <location>
        <begin position="23"/>
        <end position="424"/>
    </location>
</feature>
<evidence type="ECO:0000313" key="10">
    <source>
        <dbReference type="Proteomes" id="UP000004162"/>
    </source>
</evidence>
<dbReference type="SUPFAM" id="SSF56954">
    <property type="entry name" value="Outer membrane efflux proteins (OEP)"/>
    <property type="match status" value="1"/>
</dbReference>
<dbReference type="AlphaFoldDB" id="Q0YS16"/>
<dbReference type="Pfam" id="PF02321">
    <property type="entry name" value="OEP"/>
    <property type="match status" value="2"/>
</dbReference>
<evidence type="ECO:0000256" key="8">
    <source>
        <dbReference type="SAM" id="SignalP"/>
    </source>
</evidence>
<dbReference type="RefSeq" id="WP_006366237.1">
    <property type="nucleotide sequence ID" value="NZ_AASE01000007.1"/>
</dbReference>
<evidence type="ECO:0000256" key="3">
    <source>
        <dbReference type="ARBA" id="ARBA00022448"/>
    </source>
</evidence>
<gene>
    <name evidence="9" type="ORF">CferDRAFT_1176</name>
</gene>
<evidence type="ECO:0000256" key="7">
    <source>
        <dbReference type="ARBA" id="ARBA00023237"/>
    </source>
</evidence>